<keyword evidence="4" id="KW-1185">Reference proteome</keyword>
<evidence type="ECO:0000313" key="4">
    <source>
        <dbReference type="Proteomes" id="UP000014184"/>
    </source>
</evidence>
<keyword evidence="2" id="KW-0812">Transmembrane</keyword>
<dbReference type="Proteomes" id="UP000014184">
    <property type="component" value="Unassembled WGS sequence"/>
</dbReference>
<dbReference type="RefSeq" id="WP_011292744.1">
    <property type="nucleotide sequence ID" value="NZ_AOSG01000066.1"/>
</dbReference>
<comment type="caution">
    <text evidence="3">The sequence shown here is derived from an EMBL/GenBank/DDBJ whole genome shotgun (WGS) entry which is preliminary data.</text>
</comment>
<dbReference type="EMBL" id="AOSG01000066">
    <property type="protein sequence ID" value="EOR70601.1"/>
    <property type="molecule type" value="Genomic_DNA"/>
</dbReference>
<reference evidence="3 4" key="1">
    <citation type="journal article" date="2013" name="Genome Announc.">
        <title>Draft Genome Sequence of the Lignocellulose Decomposer Thermobifida fusca Strain TM51.</title>
        <authorList>
            <person name="Toth A."/>
            <person name="Barna T."/>
            <person name="Nagy I."/>
            <person name="Horvath B."/>
            <person name="Nagy I."/>
            <person name="Tancsics A."/>
            <person name="Kriszt B."/>
            <person name="Baka E."/>
            <person name="Fekete C."/>
            <person name="Kukolya J."/>
        </authorList>
    </citation>
    <scope>NUCLEOTIDE SEQUENCE [LARGE SCALE GENOMIC DNA]</scope>
    <source>
        <strain evidence="3 4">TM51</strain>
    </source>
</reference>
<feature type="region of interest" description="Disordered" evidence="1">
    <location>
        <begin position="1"/>
        <end position="31"/>
    </location>
</feature>
<dbReference type="AlphaFoldDB" id="A0A9P2T8B4"/>
<keyword evidence="2" id="KW-1133">Transmembrane helix</keyword>
<evidence type="ECO:0000256" key="1">
    <source>
        <dbReference type="SAM" id="MobiDB-lite"/>
    </source>
</evidence>
<evidence type="ECO:0000313" key="3">
    <source>
        <dbReference type="EMBL" id="EOR70601.1"/>
    </source>
</evidence>
<gene>
    <name evidence="3" type="ORF">TM51_11913</name>
</gene>
<sequence>MSYNNEEQLDPAGSTQKFQRFVAENREEETEPRRPILPYVFVGLSVILAIGIILTVVLTWS</sequence>
<keyword evidence="2" id="KW-0472">Membrane</keyword>
<organism evidence="3 4">
    <name type="scientific">Thermobifida fusca TM51</name>
    <dbReference type="NCBI Taxonomy" id="1169414"/>
    <lineage>
        <taxon>Bacteria</taxon>
        <taxon>Bacillati</taxon>
        <taxon>Actinomycetota</taxon>
        <taxon>Actinomycetes</taxon>
        <taxon>Streptosporangiales</taxon>
        <taxon>Nocardiopsidaceae</taxon>
        <taxon>Thermobifida</taxon>
    </lineage>
</organism>
<proteinExistence type="predicted"/>
<accession>A0A9P2T8B4</accession>
<name>A0A9P2T8B4_THEFU</name>
<protein>
    <submittedName>
        <fullName evidence="3">Uncharacterized protein</fullName>
    </submittedName>
</protein>
<feature type="transmembrane region" description="Helical" evidence="2">
    <location>
        <begin position="36"/>
        <end position="60"/>
    </location>
</feature>
<evidence type="ECO:0000256" key="2">
    <source>
        <dbReference type="SAM" id="Phobius"/>
    </source>
</evidence>